<dbReference type="STRING" id="1805034.AUJ59_04625"/>
<dbReference type="EMBL" id="MNUI01000084">
    <property type="protein sequence ID" value="OIN88118.1"/>
    <property type="molecule type" value="Genomic_DNA"/>
</dbReference>
<reference evidence="2 3" key="1">
    <citation type="journal article" date="2016" name="Environ. Microbiol.">
        <title>Genomic resolution of a cold subsurface aquifer community provides metabolic insights for novel microbes adapted to high CO concentrations.</title>
        <authorList>
            <person name="Probst A.J."/>
            <person name="Castelle C.J."/>
            <person name="Singh A."/>
            <person name="Brown C.T."/>
            <person name="Anantharaman K."/>
            <person name="Sharon I."/>
            <person name="Hug L.A."/>
            <person name="Burstein D."/>
            <person name="Emerson J.B."/>
            <person name="Thomas B.C."/>
            <person name="Banfield J.F."/>
        </authorList>
    </citation>
    <scope>NUCLEOTIDE SEQUENCE [LARGE SCALE GENOMIC DNA]</scope>
    <source>
        <strain evidence="2">CG1_02_47_37</strain>
    </source>
</reference>
<accession>A0A1J4RQF8</accession>
<proteinExistence type="predicted"/>
<evidence type="ECO:0000313" key="2">
    <source>
        <dbReference type="EMBL" id="OIN88118.1"/>
    </source>
</evidence>
<keyword evidence="1" id="KW-1133">Transmembrane helix</keyword>
<feature type="transmembrane region" description="Helical" evidence="1">
    <location>
        <begin position="21"/>
        <end position="42"/>
    </location>
</feature>
<evidence type="ECO:0000256" key="1">
    <source>
        <dbReference type="SAM" id="Phobius"/>
    </source>
</evidence>
<sequence>MDKPIIAPIASVVPEPPKKYFLKWPLVAIFSFFLGIASVLAYQKYLPAGSNPAAPSPSPLVSPAPSEVERAADPTTDWQTYFNRKHGYQFKFPKNWIIRAFAGSHEEVESAKSFSLETLESESKAQVATYDWDNSDLKSWLIDHGPDGKSGQGLFPLTEDLEIISDKGQTYAVFNNSIPGWQGKHWSYAIASEKNVVVFVTQDEKNQPEFDLILSTFKFLDAAEPEVPITSLEKIPTISTSNWKNASNNGVRFKIPFEADCNDNQACILVSWTSQYQENTLYHSIRVEVRDYLGGSRREQFYSNIKPECYDVYQEASFGTVRALQIAIDGGWCQGGGGGIIAVIGDKLVIIHNLAYDDKKIINRWDIRDTLVSTLEAI</sequence>
<evidence type="ECO:0000313" key="3">
    <source>
        <dbReference type="Proteomes" id="UP000183144"/>
    </source>
</evidence>
<comment type="caution">
    <text evidence="2">The sequence shown here is derived from an EMBL/GenBank/DDBJ whole genome shotgun (WGS) entry which is preliminary data.</text>
</comment>
<organism evidence="2 3">
    <name type="scientific">Candidatus Beckwithbacteria bacterium CG1_02_47_37</name>
    <dbReference type="NCBI Taxonomy" id="1805034"/>
    <lineage>
        <taxon>Bacteria</taxon>
        <taxon>Candidatus Beckwithiibacteriota</taxon>
    </lineage>
</organism>
<gene>
    <name evidence="2" type="ORF">AUJ59_04625</name>
</gene>
<protein>
    <submittedName>
        <fullName evidence="2">Uncharacterized protein</fullName>
    </submittedName>
</protein>
<name>A0A1J4RQF8_9BACT</name>
<dbReference type="Proteomes" id="UP000183144">
    <property type="component" value="Unassembled WGS sequence"/>
</dbReference>
<keyword evidence="1" id="KW-0812">Transmembrane</keyword>
<keyword evidence="1" id="KW-0472">Membrane</keyword>
<dbReference type="AlphaFoldDB" id="A0A1J4RQF8"/>